<keyword evidence="13" id="KW-1185">Reference proteome</keyword>
<dbReference type="FunFam" id="2.60.40.10:FF:000930">
    <property type="entry name" value="immunoglobulin superfamily DCC subclass member 3"/>
    <property type="match status" value="1"/>
</dbReference>
<dbReference type="InterPro" id="IPR036116">
    <property type="entry name" value="FN3_sf"/>
</dbReference>
<comment type="subcellular location">
    <subcellularLocation>
        <location evidence="1">Membrane</location>
        <topology evidence="1">Single-pass membrane protein</topology>
    </subcellularLocation>
</comment>
<dbReference type="CDD" id="cd00063">
    <property type="entry name" value="FN3"/>
    <property type="match status" value="2"/>
</dbReference>
<dbReference type="EMBL" id="JABFDY010000026">
    <property type="protein sequence ID" value="KAF7688102.1"/>
    <property type="molecule type" value="Genomic_DNA"/>
</dbReference>
<accession>A0A8T0AC73</accession>
<reference evidence="12" key="1">
    <citation type="submission" date="2020-08" db="EMBL/GenBank/DDBJ databases">
        <title>Chromosome-level assembly of Southern catfish (Silurus meridionalis) provides insights into visual adaptation to the nocturnal and benthic lifestyles.</title>
        <authorList>
            <person name="Zhang Y."/>
            <person name="Wang D."/>
            <person name="Peng Z."/>
        </authorList>
    </citation>
    <scope>NUCLEOTIDE SEQUENCE</scope>
    <source>
        <strain evidence="12">SWU-2019-XX</strain>
        <tissue evidence="12">Muscle</tissue>
    </source>
</reference>
<organism evidence="12 13">
    <name type="scientific">Silurus meridionalis</name>
    <name type="common">Southern catfish</name>
    <name type="synonym">Silurus soldatovi meridionalis</name>
    <dbReference type="NCBI Taxonomy" id="175797"/>
    <lineage>
        <taxon>Eukaryota</taxon>
        <taxon>Metazoa</taxon>
        <taxon>Chordata</taxon>
        <taxon>Craniata</taxon>
        <taxon>Vertebrata</taxon>
        <taxon>Euteleostomi</taxon>
        <taxon>Actinopterygii</taxon>
        <taxon>Neopterygii</taxon>
        <taxon>Teleostei</taxon>
        <taxon>Ostariophysi</taxon>
        <taxon>Siluriformes</taxon>
        <taxon>Siluridae</taxon>
        <taxon>Silurus</taxon>
    </lineage>
</organism>
<dbReference type="SMART" id="SM00409">
    <property type="entry name" value="IG"/>
    <property type="match status" value="3"/>
</dbReference>
<evidence type="ECO:0000256" key="6">
    <source>
        <dbReference type="ARBA" id="ARBA00023136"/>
    </source>
</evidence>
<dbReference type="SMART" id="SM00060">
    <property type="entry name" value="FN3"/>
    <property type="match status" value="2"/>
</dbReference>
<dbReference type="SMART" id="SM00408">
    <property type="entry name" value="IGc2"/>
    <property type="match status" value="3"/>
</dbReference>
<evidence type="ECO:0000256" key="2">
    <source>
        <dbReference type="ARBA" id="ARBA00009588"/>
    </source>
</evidence>
<feature type="domain" description="Fibronectin type-III" evidence="11">
    <location>
        <begin position="375"/>
        <end position="469"/>
    </location>
</feature>
<name>A0A8T0AC73_SILME</name>
<evidence type="ECO:0008006" key="14">
    <source>
        <dbReference type="Google" id="ProtNLM"/>
    </source>
</evidence>
<evidence type="ECO:0000256" key="3">
    <source>
        <dbReference type="ARBA" id="ARBA00022692"/>
    </source>
</evidence>
<dbReference type="InterPro" id="IPR036179">
    <property type="entry name" value="Ig-like_dom_sf"/>
</dbReference>
<evidence type="ECO:0000256" key="8">
    <source>
        <dbReference type="ARBA" id="ARBA00023319"/>
    </source>
</evidence>
<evidence type="ECO:0000313" key="12">
    <source>
        <dbReference type="EMBL" id="KAF7688102.1"/>
    </source>
</evidence>
<keyword evidence="8" id="KW-0393">Immunoglobulin domain</keyword>
<dbReference type="PANTHER" id="PTHR44170">
    <property type="entry name" value="PROTEIN SIDEKICK"/>
    <property type="match status" value="1"/>
</dbReference>
<evidence type="ECO:0000259" key="10">
    <source>
        <dbReference type="PROSITE" id="PS50835"/>
    </source>
</evidence>
<dbReference type="PANTHER" id="PTHR44170:SF20">
    <property type="entry name" value="IMMUNOGLOBULIN SUPERFAMILY DCC SUBCLASS MEMBER 3"/>
    <property type="match status" value="1"/>
</dbReference>
<evidence type="ECO:0000256" key="9">
    <source>
        <dbReference type="SAM" id="Phobius"/>
    </source>
</evidence>
<dbReference type="PROSITE" id="PS50835">
    <property type="entry name" value="IG_LIKE"/>
    <property type="match status" value="3"/>
</dbReference>
<feature type="domain" description="Ig-like" evidence="10">
    <location>
        <begin position="32"/>
        <end position="129"/>
    </location>
</feature>
<evidence type="ECO:0000259" key="11">
    <source>
        <dbReference type="PROSITE" id="PS50853"/>
    </source>
</evidence>
<dbReference type="GO" id="GO:0098609">
    <property type="term" value="P:cell-cell adhesion"/>
    <property type="evidence" value="ECO:0007669"/>
    <property type="project" value="TreeGrafter"/>
</dbReference>
<feature type="transmembrane region" description="Helical" evidence="9">
    <location>
        <begin position="490"/>
        <end position="511"/>
    </location>
</feature>
<comment type="caution">
    <text evidence="12">The sequence shown here is derived from an EMBL/GenBank/DDBJ whole genome shotgun (WGS) entry which is preliminary data.</text>
</comment>
<keyword evidence="7" id="KW-1015">Disulfide bond</keyword>
<dbReference type="Pfam" id="PF07679">
    <property type="entry name" value="I-set"/>
    <property type="match status" value="1"/>
</dbReference>
<dbReference type="Proteomes" id="UP000606274">
    <property type="component" value="Unassembled WGS sequence"/>
</dbReference>
<dbReference type="Gene3D" id="2.60.40.10">
    <property type="entry name" value="Immunoglobulins"/>
    <property type="match status" value="5"/>
</dbReference>
<comment type="similarity">
    <text evidence="2">Belongs to the immunoglobulin superfamily. DCC family.</text>
</comment>
<dbReference type="FunFam" id="2.60.40.10:FF:000189">
    <property type="entry name" value="Neogenin isoform 3"/>
    <property type="match status" value="1"/>
</dbReference>
<keyword evidence="6 9" id="KW-0472">Membrane</keyword>
<dbReference type="SUPFAM" id="SSF48726">
    <property type="entry name" value="Immunoglobulin"/>
    <property type="match status" value="3"/>
</dbReference>
<dbReference type="FunFam" id="2.60.40.10:FF:000577">
    <property type="entry name" value="immunoglobulin superfamily DCC subclass member 3"/>
    <property type="match status" value="1"/>
</dbReference>
<feature type="domain" description="Ig-like" evidence="10">
    <location>
        <begin position="145"/>
        <end position="218"/>
    </location>
</feature>
<dbReference type="InterPro" id="IPR003961">
    <property type="entry name" value="FN3_dom"/>
</dbReference>
<evidence type="ECO:0000256" key="1">
    <source>
        <dbReference type="ARBA" id="ARBA00004167"/>
    </source>
</evidence>
<sequence>MNMATERRLLAAARLLGIWFTAFIGVSCGAELSFTLEPSDIIAVQEQPLMLHCQVEGIPPITTQWRRNSALLLEDESYATFINGSLLINRFQRSRTDGSSDEGDYECVAQNSFGLVVSRKAKVQAATMADFHVHPHSVRTELAGVARFQCQIHGLPEPVISWEKDGRAVDTSDERYTLLPTGVLQITGVRPEDGGVFCCVAHNSAGVKHSTGARLTVSGSQSSVYKDPMILVGPENLTLTVHQTAILECVATGYPRPIVSWSRLDGRPIGVEGIQVLGTGNLMISDVRVKHSGVYVCAANKPGTRLRRTAQGRLVVQDPMEMEYQEAVSKVTLQQVVADLEPSTSYSFYVKAYTSRGASKASAMAQETTLGEVPAPPYLHTKMVNSTMVQVSWEASTKMGQHDGFKLYYHKAHEPQYTGPITFSRNITHYNISLSDPAAVYEIKVLAFNQYGEGNATLRFVSLKEAVEKSVSNTPCDCIKKEQNKSSTTGIIIGIHIGVTCIIFCVLFFMFSYRGRLLVCKSAQAAPQVGRDTNAAALDLESSTSSHGALALNGLHSSSMDSNGVKCIGISSERERLVSSPTDAAQMMENLLSSCSLNETQRSTLPLDDFSLMEEHQVK</sequence>
<dbReference type="PROSITE" id="PS51257">
    <property type="entry name" value="PROKAR_LIPOPROTEIN"/>
    <property type="match status" value="1"/>
</dbReference>
<keyword evidence="5 9" id="KW-1133">Transmembrane helix</keyword>
<evidence type="ECO:0000256" key="5">
    <source>
        <dbReference type="ARBA" id="ARBA00022989"/>
    </source>
</evidence>
<dbReference type="Pfam" id="PF00041">
    <property type="entry name" value="fn3"/>
    <property type="match status" value="1"/>
</dbReference>
<feature type="domain" description="Ig-like" evidence="10">
    <location>
        <begin position="228"/>
        <end position="311"/>
    </location>
</feature>
<dbReference type="InterPro" id="IPR013098">
    <property type="entry name" value="Ig_I-set"/>
</dbReference>
<dbReference type="SUPFAM" id="SSF49265">
    <property type="entry name" value="Fibronectin type III"/>
    <property type="match status" value="1"/>
</dbReference>
<dbReference type="Pfam" id="PF13927">
    <property type="entry name" value="Ig_3"/>
    <property type="match status" value="2"/>
</dbReference>
<keyword evidence="4" id="KW-0677">Repeat</keyword>
<dbReference type="InterPro" id="IPR013783">
    <property type="entry name" value="Ig-like_fold"/>
</dbReference>
<keyword evidence="3 9" id="KW-0812">Transmembrane</keyword>
<evidence type="ECO:0000256" key="7">
    <source>
        <dbReference type="ARBA" id="ARBA00023157"/>
    </source>
</evidence>
<dbReference type="PROSITE" id="PS50853">
    <property type="entry name" value="FN3"/>
    <property type="match status" value="1"/>
</dbReference>
<dbReference type="AlphaFoldDB" id="A0A8T0AC73"/>
<gene>
    <name evidence="12" type="ORF">HF521_014108</name>
</gene>
<evidence type="ECO:0000313" key="13">
    <source>
        <dbReference type="Proteomes" id="UP000606274"/>
    </source>
</evidence>
<dbReference type="GO" id="GO:0016020">
    <property type="term" value="C:membrane"/>
    <property type="evidence" value="ECO:0007669"/>
    <property type="project" value="UniProtKB-SubCell"/>
</dbReference>
<dbReference type="InterPro" id="IPR003598">
    <property type="entry name" value="Ig_sub2"/>
</dbReference>
<dbReference type="InterPro" id="IPR007110">
    <property type="entry name" value="Ig-like_dom"/>
</dbReference>
<protein>
    <recommendedName>
        <fullName evidence="14">Immunoglobulin superfamily, DCC subclass, member 3</fullName>
    </recommendedName>
</protein>
<dbReference type="InterPro" id="IPR003599">
    <property type="entry name" value="Ig_sub"/>
</dbReference>
<evidence type="ECO:0000256" key="4">
    <source>
        <dbReference type="ARBA" id="ARBA00022737"/>
    </source>
</evidence>
<proteinExistence type="inferred from homology"/>